<keyword evidence="5" id="KW-0256">Endoplasmic reticulum</keyword>
<comment type="function">
    <text evidence="9">Component of the signal peptidase complex (SPC) which catalyzes the cleavage of N-terminal signal sequences from nascent proteins as they are translocated into the lumen of the endoplasmic reticulum. Dispensable for SPC enzymatic activity.</text>
</comment>
<evidence type="ECO:0000256" key="3">
    <source>
        <dbReference type="ARBA" id="ARBA00017059"/>
    </source>
</evidence>
<feature type="transmembrane region" description="Helical" evidence="11">
    <location>
        <begin position="25"/>
        <end position="43"/>
    </location>
</feature>
<evidence type="ECO:0000256" key="2">
    <source>
        <dbReference type="ARBA" id="ARBA00005245"/>
    </source>
</evidence>
<evidence type="ECO:0000256" key="6">
    <source>
        <dbReference type="ARBA" id="ARBA00022989"/>
    </source>
</evidence>
<dbReference type="AlphaFoldDB" id="Q09JH8"/>
<dbReference type="PANTHER" id="PTHR13202:SF0">
    <property type="entry name" value="SIGNAL PEPTIDASE COMPLEX SUBUNIT 1"/>
    <property type="match status" value="1"/>
</dbReference>
<dbReference type="PANTHER" id="PTHR13202">
    <property type="entry name" value="MICROSOMAL SIGNAL PEPTIDASE 12 KDA SUBUNIT"/>
    <property type="match status" value="1"/>
</dbReference>
<evidence type="ECO:0000256" key="5">
    <source>
        <dbReference type="ARBA" id="ARBA00022824"/>
    </source>
</evidence>
<reference evidence="12" key="1">
    <citation type="journal article" date="2008" name="Insect Biochem. Mol. Biol.">
        <title>Comparative sialomics between hard and soft ticks: implications for the evolution of blood-feeding behavior.</title>
        <authorList>
            <person name="Mans B.J."/>
            <person name="Andersen J.F."/>
            <person name="Francischetti I.M."/>
            <person name="Valenzuela J.G."/>
            <person name="Schwan T.G."/>
            <person name="Pham V.M."/>
            <person name="Garfield M.K."/>
            <person name="Hammer C.H."/>
            <person name="Ribeiro J.M."/>
        </authorList>
    </citation>
    <scope>NUCLEOTIDE SEQUENCE</scope>
    <source>
        <strain evidence="12">AM-594</strain>
        <tissue evidence="12">Adult salivary gland</tissue>
    </source>
</reference>
<evidence type="ECO:0000256" key="7">
    <source>
        <dbReference type="ARBA" id="ARBA00023136"/>
    </source>
</evidence>
<dbReference type="GO" id="GO:0045047">
    <property type="term" value="P:protein targeting to ER"/>
    <property type="evidence" value="ECO:0007669"/>
    <property type="project" value="TreeGrafter"/>
</dbReference>
<evidence type="ECO:0000256" key="10">
    <source>
        <dbReference type="SAM" id="MobiDB-lite"/>
    </source>
</evidence>
<comment type="subcellular location">
    <subcellularLocation>
        <location evidence="1">Endoplasmic reticulum membrane</location>
        <topology evidence="1">Multi-pass membrane protein</topology>
    </subcellularLocation>
</comment>
<dbReference type="GO" id="GO:0006465">
    <property type="term" value="P:signal peptide processing"/>
    <property type="evidence" value="ECO:0007669"/>
    <property type="project" value="InterPro"/>
</dbReference>
<protein>
    <recommendedName>
        <fullName evidence="3">Signal peptidase complex subunit 1</fullName>
    </recommendedName>
    <alternativeName>
        <fullName evidence="8">Microsomal signal peptidase 12 kDa subunit</fullName>
    </alternativeName>
</protein>
<dbReference type="GO" id="GO:0005787">
    <property type="term" value="C:signal peptidase complex"/>
    <property type="evidence" value="ECO:0007669"/>
    <property type="project" value="InterPro"/>
</dbReference>
<evidence type="ECO:0000256" key="9">
    <source>
        <dbReference type="ARBA" id="ARBA00045204"/>
    </source>
</evidence>
<evidence type="ECO:0000256" key="1">
    <source>
        <dbReference type="ARBA" id="ARBA00004477"/>
    </source>
</evidence>
<feature type="transmembrane region" description="Helical" evidence="11">
    <location>
        <begin position="49"/>
        <end position="72"/>
    </location>
</feature>
<evidence type="ECO:0000256" key="8">
    <source>
        <dbReference type="ARBA" id="ARBA00032913"/>
    </source>
</evidence>
<keyword evidence="7 11" id="KW-0472">Membrane</keyword>
<sequence>MIEIPFLNTIPTHMDFEGQWMAEKIFQAVTVVFALIGLVWGYIVQQFSYTVITLGVGFVISCLLTLPPWPFYRRKPLAWQKSRDESPPSSKSSSNKKKSK</sequence>
<dbReference type="Pfam" id="PF06645">
    <property type="entry name" value="SPC12"/>
    <property type="match status" value="1"/>
</dbReference>
<evidence type="ECO:0000256" key="4">
    <source>
        <dbReference type="ARBA" id="ARBA00022692"/>
    </source>
</evidence>
<comment type="similarity">
    <text evidence="2">Belongs to the SPCS1 family.</text>
</comment>
<keyword evidence="4 11" id="KW-0812">Transmembrane</keyword>
<keyword evidence="6 11" id="KW-1133">Transmembrane helix</keyword>
<evidence type="ECO:0000313" key="12">
    <source>
        <dbReference type="EMBL" id="ABI52785.1"/>
    </source>
</evidence>
<proteinExistence type="evidence at transcript level"/>
<evidence type="ECO:0000256" key="11">
    <source>
        <dbReference type="SAM" id="Phobius"/>
    </source>
</evidence>
<dbReference type="InterPro" id="IPR009542">
    <property type="entry name" value="Spc1/SPCS1"/>
</dbReference>
<name>Q09JH8_ARGMO</name>
<accession>Q09JH8</accession>
<feature type="region of interest" description="Disordered" evidence="10">
    <location>
        <begin position="79"/>
        <end position="100"/>
    </location>
</feature>
<organism evidence="12">
    <name type="scientific">Argas monolakensis</name>
    <name type="common">Mono lake bird tick</name>
    <dbReference type="NCBI Taxonomy" id="34602"/>
    <lineage>
        <taxon>Eukaryota</taxon>
        <taxon>Metazoa</taxon>
        <taxon>Ecdysozoa</taxon>
        <taxon>Arthropoda</taxon>
        <taxon>Chelicerata</taxon>
        <taxon>Arachnida</taxon>
        <taxon>Acari</taxon>
        <taxon>Parasitiformes</taxon>
        <taxon>Ixodida</taxon>
        <taxon>Ixodoidea</taxon>
        <taxon>Argasidae</taxon>
        <taxon>Argasinae</taxon>
        <taxon>Argas</taxon>
    </lineage>
</organism>
<dbReference type="EMBL" id="DQ886868">
    <property type="protein sequence ID" value="ABI52785.1"/>
    <property type="molecule type" value="mRNA"/>
</dbReference>